<gene>
    <name evidence="2" type="ORF">ACJ73_04683</name>
</gene>
<reference evidence="2 3" key="1">
    <citation type="submission" date="2015-08" db="EMBL/GenBank/DDBJ databases">
        <title>Emmonsia species relationships and genome sequence.</title>
        <authorList>
            <person name="Cuomo C.A."/>
            <person name="Schwartz I.S."/>
            <person name="Kenyon C."/>
            <person name="De Hoog G.S."/>
            <person name="Govender N.P."/>
            <person name="Botha A."/>
            <person name="Moreno L."/>
            <person name="De Vries M."/>
            <person name="Munoz J.F."/>
            <person name="Stielow J.B."/>
        </authorList>
    </citation>
    <scope>NUCLEOTIDE SEQUENCE [LARGE SCALE GENOMIC DNA]</scope>
    <source>
        <strain evidence="2 3">EI222</strain>
    </source>
</reference>
<organism evidence="2 3">
    <name type="scientific">Blastomyces percursus</name>
    <dbReference type="NCBI Taxonomy" id="1658174"/>
    <lineage>
        <taxon>Eukaryota</taxon>
        <taxon>Fungi</taxon>
        <taxon>Dikarya</taxon>
        <taxon>Ascomycota</taxon>
        <taxon>Pezizomycotina</taxon>
        <taxon>Eurotiomycetes</taxon>
        <taxon>Eurotiomycetidae</taxon>
        <taxon>Onygenales</taxon>
        <taxon>Ajellomycetaceae</taxon>
        <taxon>Blastomyces</taxon>
    </lineage>
</organism>
<keyword evidence="3" id="KW-1185">Reference proteome</keyword>
<name>A0A1J9R637_9EURO</name>
<evidence type="ECO:0000256" key="1">
    <source>
        <dbReference type="SAM" id="MobiDB-lite"/>
    </source>
</evidence>
<dbReference type="EMBL" id="LGTZ01000665">
    <property type="protein sequence ID" value="OJD23967.1"/>
    <property type="molecule type" value="Genomic_DNA"/>
</dbReference>
<accession>A0A1J9R637</accession>
<sequence>MATRKPPWSVAELVSNTAPPPPPPGEAGHYSSNETGRIGRTIYQSPESNTSADTLLGPEMRHDINPFEFTSRKSTGVSGL</sequence>
<comment type="caution">
    <text evidence="2">The sequence shown here is derived from an EMBL/GenBank/DDBJ whole genome shotgun (WGS) entry which is preliminary data.</text>
</comment>
<evidence type="ECO:0000313" key="3">
    <source>
        <dbReference type="Proteomes" id="UP000242791"/>
    </source>
</evidence>
<feature type="region of interest" description="Disordered" evidence="1">
    <location>
        <begin position="1"/>
        <end position="80"/>
    </location>
</feature>
<protein>
    <submittedName>
        <fullName evidence="2">Uncharacterized protein</fullName>
    </submittedName>
</protein>
<dbReference type="Proteomes" id="UP000242791">
    <property type="component" value="Unassembled WGS sequence"/>
</dbReference>
<feature type="compositionally biased region" description="Polar residues" evidence="1">
    <location>
        <begin position="42"/>
        <end position="53"/>
    </location>
</feature>
<evidence type="ECO:0000313" key="2">
    <source>
        <dbReference type="EMBL" id="OJD23967.1"/>
    </source>
</evidence>
<dbReference type="AlphaFoldDB" id="A0A1J9R637"/>
<proteinExistence type="predicted"/>
<dbReference type="VEuPathDB" id="FungiDB:ACJ73_04683"/>